<feature type="compositionally biased region" description="Basic and acidic residues" evidence="1">
    <location>
        <begin position="330"/>
        <end position="373"/>
    </location>
</feature>
<dbReference type="KEGG" id="uma:UMAG_05856"/>
<dbReference type="Proteomes" id="UP000000561">
    <property type="component" value="Chromosome 20"/>
</dbReference>
<dbReference type="VEuPathDB" id="FungiDB:UMAG_05856"/>
<feature type="region of interest" description="Disordered" evidence="1">
    <location>
        <begin position="44"/>
        <end position="63"/>
    </location>
</feature>
<evidence type="ECO:0000313" key="3">
    <source>
        <dbReference type="Proteomes" id="UP000000561"/>
    </source>
</evidence>
<reference evidence="2 3" key="1">
    <citation type="journal article" date="2006" name="Nature">
        <title>Insights from the genome of the biotrophic fungal plant pathogen Ustilago maydis.</title>
        <authorList>
            <person name="Kamper J."/>
            <person name="Kahmann R."/>
            <person name="Bolker M."/>
            <person name="Ma L.J."/>
            <person name="Brefort T."/>
            <person name="Saville B.J."/>
            <person name="Banuett F."/>
            <person name="Kronstad J.W."/>
            <person name="Gold S.E."/>
            <person name="Muller O."/>
            <person name="Perlin M.H."/>
            <person name="Wosten H.A."/>
            <person name="de Vries R."/>
            <person name="Ruiz-Herrera J."/>
            <person name="Reynaga-Pena C.G."/>
            <person name="Snetselaar K."/>
            <person name="McCann M."/>
            <person name="Perez-Martin J."/>
            <person name="Feldbrugge M."/>
            <person name="Basse C.W."/>
            <person name="Steinberg G."/>
            <person name="Ibeas J.I."/>
            <person name="Holloman W."/>
            <person name="Guzman P."/>
            <person name="Farman M."/>
            <person name="Stajich J.E."/>
            <person name="Sentandreu R."/>
            <person name="Gonzalez-Prieto J.M."/>
            <person name="Kennell J.C."/>
            <person name="Molina L."/>
            <person name="Schirawski J."/>
            <person name="Mendoza-Mendoza A."/>
            <person name="Greilinger D."/>
            <person name="Munch K."/>
            <person name="Rossel N."/>
            <person name="Scherer M."/>
            <person name="Vranes M."/>
            <person name="Ladendorf O."/>
            <person name="Vincon V."/>
            <person name="Fuchs U."/>
            <person name="Sandrock B."/>
            <person name="Meng S."/>
            <person name="Ho E.C."/>
            <person name="Cahill M.J."/>
            <person name="Boyce K.J."/>
            <person name="Klose J."/>
            <person name="Klosterman S.J."/>
            <person name="Deelstra H.J."/>
            <person name="Ortiz-Castellanos L."/>
            <person name="Li W."/>
            <person name="Sanchez-Alonso P."/>
            <person name="Schreier P.H."/>
            <person name="Hauser-Hahn I."/>
            <person name="Vaupel M."/>
            <person name="Koopmann E."/>
            <person name="Friedrich G."/>
            <person name="Voss H."/>
            <person name="Schluter T."/>
            <person name="Margolis J."/>
            <person name="Platt D."/>
            <person name="Swimmer C."/>
            <person name="Gnirke A."/>
            <person name="Chen F."/>
            <person name="Vysotskaia V."/>
            <person name="Mannhaupt G."/>
            <person name="Guldener U."/>
            <person name="Munsterkotter M."/>
            <person name="Haase D."/>
            <person name="Oesterheld M."/>
            <person name="Mewes H.W."/>
            <person name="Mauceli E.W."/>
            <person name="DeCaprio D."/>
            <person name="Wade C.M."/>
            <person name="Butler J."/>
            <person name="Young S."/>
            <person name="Jaffe D.B."/>
            <person name="Calvo S."/>
            <person name="Nusbaum C."/>
            <person name="Galagan J."/>
            <person name="Birren B.W."/>
        </authorList>
    </citation>
    <scope>NUCLEOTIDE SEQUENCE [LARGE SCALE GENOMIC DNA]</scope>
    <source>
        <strain evidence="3">DSM 14603 / FGSC 9021 / UM521</strain>
    </source>
</reference>
<sequence length="421" mass="47225">MLARSSTLVLNNARLHLVTARAALSCFLPQFQAARTFSSTNVTTDSTESLKFPPDGDRKDAGEFPPLHRLRYLLDEPVGRSQKELITELSDDDVSHLPIVISSRKKWRLAEPGFTLPLREKPVLSDQTAFSACSNGEYLYNVFSMPSLLHLKQFHKQVAELFDEEGRTVDPVILLDSRSRVLVIGLPSYVGLEAPFPAKRNLEVITKLLADYRSKEPSDERRSQVAQRLRAHVVTHGFRKQAHHVSFLLYSLYETVRNASEEEILNGEFQVPAWARPPARTGSIEDSVPVDVNSKGTRDIAQRASNTWQKERRKNSKGNKGTANSKPFLPRKEQSSMADRLRPDNPKLPEARASADEMGIKKPVDVNEVKPDDPSLPEADTFAAQDREAHKPSDDVQDLKEHVPFPTPIAEELGIKKPTES</sequence>
<feature type="region of interest" description="Disordered" evidence="1">
    <location>
        <begin position="278"/>
        <end position="421"/>
    </location>
</feature>
<organism evidence="2 3">
    <name type="scientific">Mycosarcoma maydis</name>
    <name type="common">Corn smut fungus</name>
    <name type="synonym">Ustilago maydis</name>
    <dbReference type="NCBI Taxonomy" id="5270"/>
    <lineage>
        <taxon>Eukaryota</taxon>
        <taxon>Fungi</taxon>
        <taxon>Dikarya</taxon>
        <taxon>Basidiomycota</taxon>
        <taxon>Ustilaginomycotina</taxon>
        <taxon>Ustilaginomycetes</taxon>
        <taxon>Ustilaginales</taxon>
        <taxon>Ustilaginaceae</taxon>
        <taxon>Mycosarcoma</taxon>
    </lineage>
</organism>
<dbReference type="GeneID" id="23565631"/>
<dbReference type="OrthoDB" id="2552414at2759"/>
<gene>
    <name evidence="2" type="ORF">UMAG_05856</name>
</gene>
<protein>
    <submittedName>
        <fullName evidence="2">Uncharacterized protein</fullName>
    </submittedName>
</protein>
<keyword evidence="3" id="KW-1185">Reference proteome</keyword>
<accession>A0A0D1DU58</accession>
<dbReference type="eggNOG" id="ENOG502R364">
    <property type="taxonomic scope" value="Eukaryota"/>
</dbReference>
<name>A0A0D1DU58_MYCMD</name>
<evidence type="ECO:0000256" key="1">
    <source>
        <dbReference type="SAM" id="MobiDB-lite"/>
    </source>
</evidence>
<dbReference type="EMBL" id="CM003159">
    <property type="protein sequence ID" value="KIS66115.1"/>
    <property type="molecule type" value="Genomic_DNA"/>
</dbReference>
<dbReference type="RefSeq" id="XP_011392217.1">
    <property type="nucleotide sequence ID" value="XM_011393915.1"/>
</dbReference>
<feature type="compositionally biased region" description="Basic and acidic residues" evidence="1">
    <location>
        <begin position="385"/>
        <end position="403"/>
    </location>
</feature>
<evidence type="ECO:0000313" key="2">
    <source>
        <dbReference type="EMBL" id="KIS66115.1"/>
    </source>
</evidence>
<dbReference type="AlphaFoldDB" id="A0A0D1DU58"/>
<proteinExistence type="predicted"/>
<dbReference type="InParanoid" id="A0A0D1DU58"/>